<evidence type="ECO:0000313" key="10">
    <source>
        <dbReference type="EMBL" id="RKD21710.1"/>
    </source>
</evidence>
<comment type="caution">
    <text evidence="10">The sequence shown here is derived from an EMBL/GenBank/DDBJ whole genome shotgun (WGS) entry which is preliminary data.</text>
</comment>
<keyword evidence="8" id="KW-0464">Manganese</keyword>
<evidence type="ECO:0000256" key="4">
    <source>
        <dbReference type="ARBA" id="ARBA00022438"/>
    </source>
</evidence>
<reference evidence="10 11" key="1">
    <citation type="submission" date="2016-08" db="EMBL/GenBank/DDBJ databases">
        <title>Novel Firmicute Genomes.</title>
        <authorList>
            <person name="Poppleton D.I."/>
            <person name="Gribaldo S."/>
        </authorList>
    </citation>
    <scope>NUCLEOTIDE SEQUENCE [LARGE SCALE GENOMIC DNA]</scope>
    <source>
        <strain evidence="10 11">RAOx-1</strain>
    </source>
</reference>
<dbReference type="InterPro" id="IPR008283">
    <property type="entry name" value="Peptidase_M17_N"/>
</dbReference>
<organism evidence="10 11">
    <name type="scientific">Ammoniphilus oxalaticus</name>
    <dbReference type="NCBI Taxonomy" id="66863"/>
    <lineage>
        <taxon>Bacteria</taxon>
        <taxon>Bacillati</taxon>
        <taxon>Bacillota</taxon>
        <taxon>Bacilli</taxon>
        <taxon>Bacillales</taxon>
        <taxon>Paenibacillaceae</taxon>
        <taxon>Aneurinibacillus group</taxon>
        <taxon>Ammoniphilus</taxon>
    </lineage>
</organism>
<comment type="cofactor">
    <cofactor evidence="8">
        <name>Mn(2+)</name>
        <dbReference type="ChEBI" id="CHEBI:29035"/>
    </cofactor>
    <text evidence="8">Binds 2 manganese ions per subunit.</text>
</comment>
<protein>
    <recommendedName>
        <fullName evidence="8">Probable cytosol aminopeptidase</fullName>
        <ecNumber evidence="8">3.4.11.1</ecNumber>
    </recommendedName>
    <alternativeName>
        <fullName evidence="8">Leucine aminopeptidase</fullName>
        <shortName evidence="8">LAP</shortName>
        <ecNumber evidence="8">3.4.11.10</ecNumber>
    </alternativeName>
    <alternativeName>
        <fullName evidence="8">Leucyl aminopeptidase</fullName>
    </alternativeName>
</protein>
<dbReference type="GO" id="GO:0070006">
    <property type="term" value="F:metalloaminopeptidase activity"/>
    <property type="evidence" value="ECO:0007669"/>
    <property type="project" value="InterPro"/>
</dbReference>
<dbReference type="GO" id="GO:0005737">
    <property type="term" value="C:cytoplasm"/>
    <property type="evidence" value="ECO:0007669"/>
    <property type="project" value="UniProtKB-SubCell"/>
</dbReference>
<keyword evidence="4 8" id="KW-0031">Aminopeptidase</keyword>
<keyword evidence="8" id="KW-0963">Cytoplasm</keyword>
<dbReference type="Gene3D" id="3.40.220.10">
    <property type="entry name" value="Leucine Aminopeptidase, subunit E, domain 1"/>
    <property type="match status" value="1"/>
</dbReference>
<dbReference type="HAMAP" id="MF_00181">
    <property type="entry name" value="Cytosol_peptidase_M17"/>
    <property type="match status" value="1"/>
</dbReference>
<dbReference type="PANTHER" id="PTHR11963:SF23">
    <property type="entry name" value="CYTOSOL AMINOPEPTIDASE"/>
    <property type="match status" value="1"/>
</dbReference>
<feature type="domain" description="Cytosol aminopeptidase" evidence="9">
    <location>
        <begin position="345"/>
        <end position="352"/>
    </location>
</feature>
<dbReference type="InterPro" id="IPR043472">
    <property type="entry name" value="Macro_dom-like"/>
</dbReference>
<gene>
    <name evidence="8" type="primary">pepA</name>
    <name evidence="10" type="ORF">BEP19_13855</name>
</gene>
<dbReference type="NCBIfam" id="NF002083">
    <property type="entry name" value="PRK00913.3-5"/>
    <property type="match status" value="1"/>
</dbReference>
<dbReference type="PROSITE" id="PS00631">
    <property type="entry name" value="CYTOSOL_AP"/>
    <property type="match status" value="1"/>
</dbReference>
<dbReference type="NCBIfam" id="NF002074">
    <property type="entry name" value="PRK00913.1-4"/>
    <property type="match status" value="1"/>
</dbReference>
<evidence type="ECO:0000256" key="5">
    <source>
        <dbReference type="ARBA" id="ARBA00022670"/>
    </source>
</evidence>
<keyword evidence="8" id="KW-0479">Metal-binding</keyword>
<dbReference type="RefSeq" id="WP_120190824.1">
    <property type="nucleotide sequence ID" value="NZ_MCHY01000011.1"/>
</dbReference>
<dbReference type="Proteomes" id="UP000284219">
    <property type="component" value="Unassembled WGS sequence"/>
</dbReference>
<evidence type="ECO:0000256" key="7">
    <source>
        <dbReference type="ARBA" id="ARBA00049972"/>
    </source>
</evidence>
<feature type="binding site" evidence="8">
    <location>
        <position position="349"/>
    </location>
    <ligand>
        <name>Mn(2+)</name>
        <dbReference type="ChEBI" id="CHEBI:29035"/>
        <label>1</label>
    </ligand>
</feature>
<feature type="active site" evidence="8">
    <location>
        <position position="351"/>
    </location>
</feature>
<evidence type="ECO:0000256" key="3">
    <source>
        <dbReference type="ARBA" id="ARBA00009528"/>
    </source>
</evidence>
<dbReference type="InterPro" id="IPR011356">
    <property type="entry name" value="Leucine_aapep/pepB"/>
</dbReference>
<evidence type="ECO:0000256" key="1">
    <source>
        <dbReference type="ARBA" id="ARBA00000135"/>
    </source>
</evidence>
<feature type="binding site" evidence="8">
    <location>
        <position position="349"/>
    </location>
    <ligand>
        <name>Mn(2+)</name>
        <dbReference type="ChEBI" id="CHEBI:29035"/>
        <label>2</label>
    </ligand>
</feature>
<dbReference type="CDD" id="cd00433">
    <property type="entry name" value="Peptidase_M17"/>
    <property type="match status" value="1"/>
</dbReference>
<evidence type="ECO:0000256" key="8">
    <source>
        <dbReference type="HAMAP-Rule" id="MF_00181"/>
    </source>
</evidence>
<keyword evidence="5 8" id="KW-0645">Protease</keyword>
<dbReference type="GO" id="GO:0006508">
    <property type="term" value="P:proteolysis"/>
    <property type="evidence" value="ECO:0007669"/>
    <property type="project" value="UniProtKB-KW"/>
</dbReference>
<feature type="binding site" evidence="8">
    <location>
        <position position="270"/>
    </location>
    <ligand>
        <name>Mn(2+)</name>
        <dbReference type="ChEBI" id="CHEBI:29035"/>
        <label>2</label>
    </ligand>
</feature>
<dbReference type="PANTHER" id="PTHR11963">
    <property type="entry name" value="LEUCINE AMINOPEPTIDASE-RELATED"/>
    <property type="match status" value="1"/>
</dbReference>
<dbReference type="SUPFAM" id="SSF53187">
    <property type="entry name" value="Zn-dependent exopeptidases"/>
    <property type="match status" value="1"/>
</dbReference>
<evidence type="ECO:0000256" key="6">
    <source>
        <dbReference type="ARBA" id="ARBA00022801"/>
    </source>
</evidence>
<dbReference type="AlphaFoldDB" id="A0A419SEZ9"/>
<evidence type="ECO:0000313" key="11">
    <source>
        <dbReference type="Proteomes" id="UP000284219"/>
    </source>
</evidence>
<accession>A0A419SEZ9</accession>
<comment type="function">
    <text evidence="7 8">Presumably involved in the processing and regular turnover of intracellular proteins. Catalyzes the removal of unsubstituted N-terminal amino acids from various peptides.</text>
</comment>
<dbReference type="EC" id="3.4.11.10" evidence="8"/>
<sequence>MKISTTVQEIVDLQTDCLVLGVLEGEKKPEGALSQIDQKLEGQISSLLAEGDFLGKNKETLTLYTFGKLPSKRIMLVGLGKEPTFESVRGAAATAIRIGLNDKVDQLVFCLESYLIDTTQAQEMAHALGEGAALGGYRFKGYAWEEREYHQVDSVVIATSLSDQEAEVSRGAQIAEAFSAGTNLARDLVNTPGNKMTPAQIADAAVAVAQRYGMEYEVLEREDMEKLGMGGLLGVAQGSAQPPKLIAIKYKGAQNWDDVLGFVGKGISFDTGGISLKPGLKMEEMIGDMGGAAAVIGALEALGRLKPSVNVLAVIPSAENMPSGTALKPGDIITTMSGRTVEVLNTDAEGRLVLADGVSYAKKLGADYIVDVATLTGAVLVALGTCTTGVVTNDDDFVDEVLHAAADAGELVWQLPSFKPYKEQIKSRVADLKNTGGRNAGSITGGLFIGAFAEETPWVHLDIAGTSWADKQEELSPQGGTGAMTRTLAVLAMGRSANRTEE</sequence>
<feature type="binding site" evidence="8">
    <location>
        <position position="288"/>
    </location>
    <ligand>
        <name>Mn(2+)</name>
        <dbReference type="ChEBI" id="CHEBI:29035"/>
        <label>2</label>
    </ligand>
</feature>
<feature type="binding site" evidence="8">
    <location>
        <position position="265"/>
    </location>
    <ligand>
        <name>Mn(2+)</name>
        <dbReference type="ChEBI" id="CHEBI:29035"/>
        <label>2</label>
    </ligand>
</feature>
<comment type="catalytic activity">
    <reaction evidence="1 8">
        <text>Release of an N-terminal amino acid, Xaa-|-Yaa-, in which Xaa is preferably Leu, but may be other amino acids including Pro although not Arg or Lys, and Yaa may be Pro. Amino acid amides and methyl esters are also readily hydrolyzed, but rates on arylamides are exceedingly low.</text>
        <dbReference type="EC" id="3.4.11.1"/>
    </reaction>
</comment>
<dbReference type="GO" id="GO:0030145">
    <property type="term" value="F:manganese ion binding"/>
    <property type="evidence" value="ECO:0007669"/>
    <property type="project" value="UniProtKB-UniRule"/>
</dbReference>
<dbReference type="OrthoDB" id="9809354at2"/>
<name>A0A419SEZ9_9BACL</name>
<dbReference type="InterPro" id="IPR023042">
    <property type="entry name" value="Peptidase_M17_leu_NH2_pept"/>
</dbReference>
<dbReference type="EMBL" id="MCHY01000011">
    <property type="protein sequence ID" value="RKD21710.1"/>
    <property type="molecule type" value="Genomic_DNA"/>
</dbReference>
<dbReference type="SUPFAM" id="SSF52949">
    <property type="entry name" value="Macro domain-like"/>
    <property type="match status" value="1"/>
</dbReference>
<dbReference type="Pfam" id="PF00883">
    <property type="entry name" value="Peptidase_M17"/>
    <property type="match status" value="1"/>
</dbReference>
<dbReference type="NCBIfam" id="NF002073">
    <property type="entry name" value="PRK00913.1-2"/>
    <property type="match status" value="1"/>
</dbReference>
<evidence type="ECO:0000259" key="9">
    <source>
        <dbReference type="PROSITE" id="PS00631"/>
    </source>
</evidence>
<comment type="subcellular location">
    <subcellularLocation>
        <location evidence="8">Cytoplasm</location>
    </subcellularLocation>
</comment>
<feature type="binding site" evidence="8">
    <location>
        <position position="270"/>
    </location>
    <ligand>
        <name>Mn(2+)</name>
        <dbReference type="ChEBI" id="CHEBI:29035"/>
        <label>1</label>
    </ligand>
</feature>
<keyword evidence="11" id="KW-1185">Reference proteome</keyword>
<keyword evidence="6 8" id="KW-0378">Hydrolase</keyword>
<dbReference type="Pfam" id="PF02789">
    <property type="entry name" value="Peptidase_M17_N"/>
    <property type="match status" value="1"/>
</dbReference>
<proteinExistence type="inferred from homology"/>
<dbReference type="EC" id="3.4.11.1" evidence="8"/>
<comment type="catalytic activity">
    <reaction evidence="2 8">
        <text>Release of an N-terminal amino acid, preferentially leucine, but not glutamic or aspartic acids.</text>
        <dbReference type="EC" id="3.4.11.10"/>
    </reaction>
</comment>
<feature type="active site" evidence="8">
    <location>
        <position position="277"/>
    </location>
</feature>
<dbReference type="Gene3D" id="3.40.630.10">
    <property type="entry name" value="Zn peptidases"/>
    <property type="match status" value="1"/>
</dbReference>
<feature type="binding site" evidence="8">
    <location>
        <position position="347"/>
    </location>
    <ligand>
        <name>Mn(2+)</name>
        <dbReference type="ChEBI" id="CHEBI:29035"/>
        <label>1</label>
    </ligand>
</feature>
<dbReference type="PRINTS" id="PR00481">
    <property type="entry name" value="LAMNOPPTDASE"/>
</dbReference>
<evidence type="ECO:0000256" key="2">
    <source>
        <dbReference type="ARBA" id="ARBA00000967"/>
    </source>
</evidence>
<dbReference type="InterPro" id="IPR000819">
    <property type="entry name" value="Peptidase_M17_C"/>
</dbReference>
<comment type="similarity">
    <text evidence="3 8">Belongs to the peptidase M17 family.</text>
</comment>